<keyword evidence="1" id="KW-0134">Cell wall</keyword>
<dbReference type="RefSeq" id="WP_014834635.1">
    <property type="nucleotide sequence ID" value="NC_018081.1"/>
</dbReference>
<dbReference type="EMBL" id="CP003504">
    <property type="protein sequence ID" value="AFM71149.1"/>
    <property type="molecule type" value="Genomic_DNA"/>
</dbReference>
<feature type="compositionally biased region" description="Polar residues" evidence="5">
    <location>
        <begin position="54"/>
        <end position="72"/>
    </location>
</feature>
<dbReference type="NCBIfam" id="TIGR01167">
    <property type="entry name" value="LPXTG_anchor"/>
    <property type="match status" value="1"/>
</dbReference>
<keyword evidence="3" id="KW-0732">Signal</keyword>
<feature type="compositionally biased region" description="Acidic residues" evidence="5">
    <location>
        <begin position="28"/>
        <end position="37"/>
    </location>
</feature>
<keyword evidence="9" id="KW-1185">Reference proteome</keyword>
<keyword evidence="6" id="KW-0812">Transmembrane</keyword>
<protein>
    <recommendedName>
        <fullName evidence="7">Gram-positive cocci surface proteins LPxTG domain-containing protein</fullName>
    </recommendedName>
</protein>
<dbReference type="Proteomes" id="UP000002895">
    <property type="component" value="Chromosome"/>
</dbReference>
<evidence type="ECO:0000256" key="3">
    <source>
        <dbReference type="ARBA" id="ARBA00022729"/>
    </source>
</evidence>
<keyword evidence="6" id="KW-1133">Transmembrane helix</keyword>
<dbReference type="Pfam" id="PF00746">
    <property type="entry name" value="Gram_pos_anchor"/>
    <property type="match status" value="1"/>
</dbReference>
<accession>I6TCN7</accession>
<feature type="region of interest" description="Disordered" evidence="5">
    <location>
        <begin position="19"/>
        <end position="72"/>
    </location>
</feature>
<dbReference type="PROSITE" id="PS50847">
    <property type="entry name" value="GRAM_POS_ANCHORING"/>
    <property type="match status" value="1"/>
</dbReference>
<dbReference type="AlphaFoldDB" id="I6TCN7"/>
<evidence type="ECO:0000313" key="8">
    <source>
        <dbReference type="EMBL" id="AFM71149.1"/>
    </source>
</evidence>
<dbReference type="InterPro" id="IPR019931">
    <property type="entry name" value="LPXTG_anchor"/>
</dbReference>
<proteinExistence type="predicted"/>
<keyword evidence="6" id="KW-0472">Membrane</keyword>
<name>I6TCN7_ENTHA</name>
<feature type="compositionally biased region" description="Basic and acidic residues" evidence="5">
    <location>
        <begin position="38"/>
        <end position="53"/>
    </location>
</feature>
<sequence length="110" mass="11916">MKADRSYGGFSTETEAAYEVVEKGTDGALEDGTEDSMTEDKEITGTDSEKKNSNGDNTSGAKNGNLPKTNETKNTVFTVSGVLIVSLAGIILFWRKRKANKNSKNKIISY</sequence>
<dbReference type="KEGG" id="ehr:EHR_11350"/>
<dbReference type="HOGENOM" id="CLU_2167085_0_0_9"/>
<evidence type="ECO:0000256" key="6">
    <source>
        <dbReference type="SAM" id="Phobius"/>
    </source>
</evidence>
<evidence type="ECO:0000256" key="2">
    <source>
        <dbReference type="ARBA" id="ARBA00022525"/>
    </source>
</evidence>
<evidence type="ECO:0000256" key="5">
    <source>
        <dbReference type="SAM" id="MobiDB-lite"/>
    </source>
</evidence>
<evidence type="ECO:0000256" key="4">
    <source>
        <dbReference type="ARBA" id="ARBA00023088"/>
    </source>
</evidence>
<dbReference type="PATRIC" id="fig|768486.3.peg.2146"/>
<reference evidence="8 9" key="1">
    <citation type="journal article" date="2012" name="J. Bacteriol.">
        <title>Genome sequence of Enterococcus hirae (Streptococcus faecalis) ATCC 9790, a model organism for the study of ion transport, bioenergetics, and copper homeostasis.</title>
        <authorList>
            <person name="Gaechter T."/>
            <person name="Wunderlin C."/>
            <person name="Schmidheini T."/>
            <person name="Solioz M."/>
        </authorList>
    </citation>
    <scope>NUCLEOTIDE SEQUENCE [LARGE SCALE GENOMIC DNA]</scope>
    <source>
        <strain evidence="9">ATCC 9790 / DSM 20160 / JCM 8729 / LMG 6399 / NBRC 3181 / NCIMB 6459 / NCDO 1258 / NCTC 12367 / WDCM 00089 / R</strain>
    </source>
</reference>
<evidence type="ECO:0000259" key="7">
    <source>
        <dbReference type="PROSITE" id="PS50847"/>
    </source>
</evidence>
<evidence type="ECO:0000256" key="1">
    <source>
        <dbReference type="ARBA" id="ARBA00022512"/>
    </source>
</evidence>
<keyword evidence="4" id="KW-0572">Peptidoglycan-anchor</keyword>
<feature type="domain" description="Gram-positive cocci surface proteins LPxTG" evidence="7">
    <location>
        <begin position="66"/>
        <end position="104"/>
    </location>
</feature>
<gene>
    <name evidence="8" type="ordered locus">EHR_11350</name>
</gene>
<feature type="transmembrane region" description="Helical" evidence="6">
    <location>
        <begin position="75"/>
        <end position="94"/>
    </location>
</feature>
<keyword evidence="2" id="KW-0964">Secreted</keyword>
<organism evidence="8 9">
    <name type="scientific">Enterococcus hirae (strain ATCC 9790 / DSM 20160 / JCM 8729 / LMG 6399 / NBRC 3181 / NCIMB 6459 / NCDO 1258 / NCTC 12367 / WDCM 00089 / R)</name>
    <dbReference type="NCBI Taxonomy" id="768486"/>
    <lineage>
        <taxon>Bacteria</taxon>
        <taxon>Bacillati</taxon>
        <taxon>Bacillota</taxon>
        <taxon>Bacilli</taxon>
        <taxon>Lactobacillales</taxon>
        <taxon>Enterococcaceae</taxon>
        <taxon>Enterococcus</taxon>
    </lineage>
</organism>
<evidence type="ECO:0000313" key="9">
    <source>
        <dbReference type="Proteomes" id="UP000002895"/>
    </source>
</evidence>